<comment type="caution">
    <text evidence="1">The sequence shown here is derived from an EMBL/GenBank/DDBJ whole genome shotgun (WGS) entry which is preliminary data.</text>
</comment>
<organism evidence="1 2">
    <name type="scientific">Spirosoma telluris</name>
    <dbReference type="NCBI Taxonomy" id="2183553"/>
    <lineage>
        <taxon>Bacteria</taxon>
        <taxon>Pseudomonadati</taxon>
        <taxon>Bacteroidota</taxon>
        <taxon>Cytophagia</taxon>
        <taxon>Cytophagales</taxon>
        <taxon>Cytophagaceae</taxon>
        <taxon>Spirosoma</taxon>
    </lineage>
</organism>
<keyword evidence="2" id="KW-1185">Reference proteome</keyword>
<accession>A0A327NJM0</accession>
<dbReference type="RefSeq" id="WP_111344074.1">
    <property type="nucleotide sequence ID" value="NZ_QLII01000001.1"/>
</dbReference>
<proteinExistence type="predicted"/>
<evidence type="ECO:0000313" key="1">
    <source>
        <dbReference type="EMBL" id="RAI75541.1"/>
    </source>
</evidence>
<gene>
    <name evidence="1" type="ORF">HMF3257_17670</name>
</gene>
<dbReference type="Proteomes" id="UP000249016">
    <property type="component" value="Unassembled WGS sequence"/>
</dbReference>
<evidence type="ECO:0000313" key="2">
    <source>
        <dbReference type="Proteomes" id="UP000249016"/>
    </source>
</evidence>
<sequence length="91" mass="10251">MRFIAVFNQFQTSYGLGFDSFLDAVDFLFWGYEDHELTPEGVYDILTDQATPYEHAGQLLGSASPSSIRTIAKDYLSTIRQVSYFMHPSAG</sequence>
<dbReference type="OrthoDB" id="960944at2"/>
<dbReference type="EMBL" id="QLII01000001">
    <property type="protein sequence ID" value="RAI75541.1"/>
    <property type="molecule type" value="Genomic_DNA"/>
</dbReference>
<protein>
    <submittedName>
        <fullName evidence="1">Uncharacterized protein</fullName>
    </submittedName>
</protein>
<name>A0A327NJM0_9BACT</name>
<dbReference type="AlphaFoldDB" id="A0A327NJM0"/>
<reference evidence="1 2" key="1">
    <citation type="submission" date="2018-06" db="EMBL/GenBank/DDBJ databases">
        <title>Spirosoma sp. HMF3257 Genome sequencing and assembly.</title>
        <authorList>
            <person name="Kang H."/>
            <person name="Cha I."/>
            <person name="Kim H."/>
            <person name="Kang J."/>
            <person name="Joh K."/>
        </authorList>
    </citation>
    <scope>NUCLEOTIDE SEQUENCE [LARGE SCALE GENOMIC DNA]</scope>
    <source>
        <strain evidence="1 2">HMF3257</strain>
    </source>
</reference>